<dbReference type="OrthoDB" id="9802003at2"/>
<dbReference type="Gene3D" id="3.40.1620.10">
    <property type="entry name" value="YefM-like domain"/>
    <property type="match status" value="1"/>
</dbReference>
<evidence type="ECO:0000313" key="6">
    <source>
        <dbReference type="Proteomes" id="UP000308001"/>
    </source>
</evidence>
<reference evidence="4 6" key="3">
    <citation type="submission" date="2019-05" db="EMBL/GenBank/DDBJ databases">
        <title>Arcobacter cibarius and Arcobacter thereius providing challenges in identification an antibiotic susceptibility and Quinolone resistance.</title>
        <authorList>
            <person name="Busch A."/>
            <person name="Hanel I."/>
            <person name="Hotzel H."/>
            <person name="Tomaso H."/>
        </authorList>
    </citation>
    <scope>NUCLEOTIDE SEQUENCE [LARGE SCALE GENOMIC DNA]</scope>
    <source>
        <strain evidence="4 6">17CS1191_2</strain>
    </source>
</reference>
<dbReference type="SUPFAM" id="SSF143120">
    <property type="entry name" value="YefM-like"/>
    <property type="match status" value="1"/>
</dbReference>
<dbReference type="RefSeq" id="WP_066157209.1">
    <property type="nucleotide sequence ID" value="NZ_LCUJ01000003.1"/>
</dbReference>
<dbReference type="InterPro" id="IPR036165">
    <property type="entry name" value="YefM-like_sf"/>
</dbReference>
<protein>
    <recommendedName>
        <fullName evidence="2">Antitoxin</fullName>
    </recommendedName>
</protein>
<evidence type="ECO:0000256" key="1">
    <source>
        <dbReference type="ARBA" id="ARBA00009981"/>
    </source>
</evidence>
<dbReference type="Proteomes" id="UP000093281">
    <property type="component" value="Unassembled WGS sequence"/>
</dbReference>
<comment type="similarity">
    <text evidence="1 2">Belongs to the phD/YefM antitoxin family.</text>
</comment>
<reference evidence="5" key="1">
    <citation type="submission" date="2015-05" db="EMBL/GenBank/DDBJ databases">
        <authorList>
            <person name="Rovetto F."/>
            <person name="Cocolin L."/>
            <person name="Illeghems K."/>
            <person name="Van Nieuwerburgh F."/>
            <person name="Houf K."/>
        </authorList>
    </citation>
    <scope>NUCLEOTIDE SEQUENCE [LARGE SCALE GENOMIC DNA]</scope>
    <source>
        <strain evidence="5">DU22</strain>
    </source>
</reference>
<dbReference type="PATRIC" id="fig|544718.43.peg.1147"/>
<dbReference type="Pfam" id="PF02604">
    <property type="entry name" value="PhdYeFM_antitox"/>
    <property type="match status" value="1"/>
</dbReference>
<dbReference type="EMBL" id="VBUF01000003">
    <property type="protein sequence ID" value="TLS72053.1"/>
    <property type="molecule type" value="Genomic_DNA"/>
</dbReference>
<organism evidence="4 6">
    <name type="scientific">Aliarcobacter thereius</name>
    <dbReference type="NCBI Taxonomy" id="544718"/>
    <lineage>
        <taxon>Bacteria</taxon>
        <taxon>Pseudomonadati</taxon>
        <taxon>Campylobacterota</taxon>
        <taxon>Epsilonproteobacteria</taxon>
        <taxon>Campylobacterales</taxon>
        <taxon>Arcobacteraceae</taxon>
        <taxon>Aliarcobacter</taxon>
    </lineage>
</organism>
<dbReference type="InterPro" id="IPR006442">
    <property type="entry name" value="Antitoxin_Phd/YefM"/>
</dbReference>
<dbReference type="STRING" id="544718.AAX25_01176"/>
<accession>A0A1C0ASQ0</accession>
<sequence length="81" mass="9285">MTKVMTVSQVRADIYNIIDETALTHEPILITGKRTNAVMLSQEDWNAIQETLYLTSIPNMRESIIKGLNTSIEDCDKELEW</sequence>
<dbReference type="EMBL" id="LCUJ01000003">
    <property type="protein sequence ID" value="OCL99495.1"/>
    <property type="molecule type" value="Genomic_DNA"/>
</dbReference>
<evidence type="ECO:0000313" key="4">
    <source>
        <dbReference type="EMBL" id="TLS72053.1"/>
    </source>
</evidence>
<dbReference type="Proteomes" id="UP000308001">
    <property type="component" value="Unassembled WGS sequence"/>
</dbReference>
<evidence type="ECO:0000313" key="5">
    <source>
        <dbReference type="Proteomes" id="UP000093281"/>
    </source>
</evidence>
<comment type="function">
    <text evidence="2">Antitoxin component of a type II toxin-antitoxin (TA) system.</text>
</comment>
<evidence type="ECO:0000313" key="3">
    <source>
        <dbReference type="EMBL" id="OCL99495.1"/>
    </source>
</evidence>
<dbReference type="AlphaFoldDB" id="A0A1C0ASQ0"/>
<evidence type="ECO:0000256" key="2">
    <source>
        <dbReference type="RuleBase" id="RU362080"/>
    </source>
</evidence>
<comment type="caution">
    <text evidence="4">The sequence shown here is derived from an EMBL/GenBank/DDBJ whole genome shotgun (WGS) entry which is preliminary data.</text>
</comment>
<reference evidence="3" key="2">
    <citation type="submission" date="2015-05" db="EMBL/GenBank/DDBJ databases">
        <authorList>
            <person name="Wang D.B."/>
            <person name="Wang M."/>
        </authorList>
    </citation>
    <scope>NUCLEOTIDE SEQUENCE [LARGE SCALE GENOMIC DNA]</scope>
    <source>
        <strain evidence="3">DU22</strain>
    </source>
</reference>
<proteinExistence type="inferred from homology"/>
<gene>
    <name evidence="3" type="primary">relJ</name>
    <name evidence="3" type="ORF">AAX29_01309</name>
    <name evidence="4" type="ORF">FE246_06405</name>
</gene>
<name>A0A1C0ASQ0_9BACT</name>